<dbReference type="RefSeq" id="WP_252621429.1">
    <property type="nucleotide sequence ID" value="NZ_CP099490.1"/>
</dbReference>
<comment type="catalytic activity">
    <reaction evidence="1 8">
        <text>a 4-O-methyl-thymidine in DNA + L-cysteinyl-[protein] = a thymidine in DNA + S-methyl-L-cysteinyl-[protein]</text>
        <dbReference type="Rhea" id="RHEA:53428"/>
        <dbReference type="Rhea" id="RHEA-COMP:10131"/>
        <dbReference type="Rhea" id="RHEA-COMP:10132"/>
        <dbReference type="Rhea" id="RHEA-COMP:13555"/>
        <dbReference type="Rhea" id="RHEA-COMP:13556"/>
        <dbReference type="ChEBI" id="CHEBI:29950"/>
        <dbReference type="ChEBI" id="CHEBI:82612"/>
        <dbReference type="ChEBI" id="CHEBI:137386"/>
        <dbReference type="ChEBI" id="CHEBI:137387"/>
        <dbReference type="EC" id="2.1.1.63"/>
    </reaction>
</comment>
<organism evidence="12 13">
    <name type="scientific">Ornithinimicrobium cryptoxanthini</name>
    <dbReference type="NCBI Taxonomy" id="2934161"/>
    <lineage>
        <taxon>Bacteria</taxon>
        <taxon>Bacillati</taxon>
        <taxon>Actinomycetota</taxon>
        <taxon>Actinomycetes</taxon>
        <taxon>Micrococcales</taxon>
        <taxon>Ornithinimicrobiaceae</taxon>
        <taxon>Ornithinimicrobium</taxon>
    </lineage>
</organism>
<dbReference type="Proteomes" id="UP001056535">
    <property type="component" value="Chromosome"/>
</dbReference>
<keyword evidence="3 8" id="KW-0489">Methyltransferase</keyword>
<comment type="function">
    <text evidence="8">Involved in the cellular defense against the biological effects of O6-methylguanine (O6-MeG) and O4-methylthymine (O4-MeT) in DNA. Repairs the methylated nucleobase in DNA by stoichiometrically transferring the methyl group to a cysteine residue in the enzyme. This is a suicide reaction: the enzyme is irreversibly inactivated.</text>
</comment>
<reference evidence="12" key="1">
    <citation type="submission" date="2022-06" db="EMBL/GenBank/DDBJ databases">
        <title>Ornithinimicrobium JY.X270.</title>
        <authorList>
            <person name="Huang Y."/>
        </authorList>
    </citation>
    <scope>NUCLEOTIDE SEQUENCE</scope>
    <source>
        <strain evidence="12">JY.X270</strain>
    </source>
</reference>
<dbReference type="NCBIfam" id="TIGR00589">
    <property type="entry name" value="ogt"/>
    <property type="match status" value="1"/>
</dbReference>
<dbReference type="InterPro" id="IPR036631">
    <property type="entry name" value="MGMT_N_sf"/>
</dbReference>
<protein>
    <recommendedName>
        <fullName evidence="8">Methylated-DNA--protein-cysteine methyltransferase</fullName>
        <ecNumber evidence="8">2.1.1.63</ecNumber>
    </recommendedName>
    <alternativeName>
        <fullName evidence="8">6-O-methylguanine-DNA methyltransferase</fullName>
        <shortName evidence="8">MGMT</shortName>
    </alternativeName>
    <alternativeName>
        <fullName evidence="8">O-6-methylguanine-DNA-alkyltransferase</fullName>
    </alternativeName>
</protein>
<feature type="region of interest" description="Disordered" evidence="9">
    <location>
        <begin position="1"/>
        <end position="21"/>
    </location>
</feature>
<comment type="catalytic activity">
    <reaction evidence="7 8">
        <text>a 6-O-methyl-2'-deoxyguanosine in DNA + L-cysteinyl-[protein] = S-methyl-L-cysteinyl-[protein] + a 2'-deoxyguanosine in DNA</text>
        <dbReference type="Rhea" id="RHEA:24000"/>
        <dbReference type="Rhea" id="RHEA-COMP:10131"/>
        <dbReference type="Rhea" id="RHEA-COMP:10132"/>
        <dbReference type="Rhea" id="RHEA-COMP:11367"/>
        <dbReference type="Rhea" id="RHEA-COMP:11368"/>
        <dbReference type="ChEBI" id="CHEBI:29950"/>
        <dbReference type="ChEBI" id="CHEBI:82612"/>
        <dbReference type="ChEBI" id="CHEBI:85445"/>
        <dbReference type="ChEBI" id="CHEBI:85448"/>
        <dbReference type="EC" id="2.1.1.63"/>
    </reaction>
</comment>
<dbReference type="GO" id="GO:0032259">
    <property type="term" value="P:methylation"/>
    <property type="evidence" value="ECO:0007669"/>
    <property type="project" value="UniProtKB-KW"/>
</dbReference>
<evidence type="ECO:0000256" key="1">
    <source>
        <dbReference type="ARBA" id="ARBA00001286"/>
    </source>
</evidence>
<dbReference type="EMBL" id="CP099490">
    <property type="protein sequence ID" value="USQ76725.1"/>
    <property type="molecule type" value="Genomic_DNA"/>
</dbReference>
<dbReference type="HAMAP" id="MF_00772">
    <property type="entry name" value="OGT"/>
    <property type="match status" value="1"/>
</dbReference>
<dbReference type="CDD" id="cd06445">
    <property type="entry name" value="ATase"/>
    <property type="match status" value="1"/>
</dbReference>
<evidence type="ECO:0000256" key="4">
    <source>
        <dbReference type="ARBA" id="ARBA00022679"/>
    </source>
</evidence>
<dbReference type="SUPFAM" id="SSF46767">
    <property type="entry name" value="Methylated DNA-protein cysteine methyltransferase, C-terminal domain"/>
    <property type="match status" value="1"/>
</dbReference>
<dbReference type="InterPro" id="IPR036388">
    <property type="entry name" value="WH-like_DNA-bd_sf"/>
</dbReference>
<dbReference type="EC" id="2.1.1.63" evidence="8"/>
<name>A0ABY4YJN5_9MICO</name>
<dbReference type="SUPFAM" id="SSF53155">
    <property type="entry name" value="Methylated DNA-protein cysteine methyltransferase domain"/>
    <property type="match status" value="1"/>
</dbReference>
<evidence type="ECO:0000256" key="5">
    <source>
        <dbReference type="ARBA" id="ARBA00022763"/>
    </source>
</evidence>
<sequence length="175" mass="18322">MSAPVTGGSAHSTTESPIGTLTLVTDGDALTGLYMESHRHAPDPQSWGPSRAPAESAPVVRAAISQLSAYFRGELTHFDLALAPSGTLFQKQVWEQLLRIPYGETASYGELAALLGNPGASRAVGLANGRNPISIIVPCHRVVGAAGQLTGYGGGLERKQVLLALEQRVAGHSLW</sequence>
<feature type="domain" description="Methylated-DNA-[protein]-cysteine S-methyltransferase DNA binding" evidence="10">
    <location>
        <begin position="89"/>
        <end position="167"/>
    </location>
</feature>
<accession>A0ABY4YJN5</accession>
<dbReference type="Gene3D" id="1.10.10.10">
    <property type="entry name" value="Winged helix-like DNA-binding domain superfamily/Winged helix DNA-binding domain"/>
    <property type="match status" value="1"/>
</dbReference>
<feature type="domain" description="Methylguanine DNA methyltransferase ribonuclease-like" evidence="11">
    <location>
        <begin position="12"/>
        <end position="83"/>
    </location>
</feature>
<evidence type="ECO:0000256" key="3">
    <source>
        <dbReference type="ARBA" id="ARBA00022603"/>
    </source>
</evidence>
<comment type="subcellular location">
    <subcellularLocation>
        <location evidence="8">Cytoplasm</location>
    </subcellularLocation>
</comment>
<dbReference type="Pfam" id="PF02870">
    <property type="entry name" value="Methyltransf_1N"/>
    <property type="match status" value="1"/>
</dbReference>
<evidence type="ECO:0000313" key="13">
    <source>
        <dbReference type="Proteomes" id="UP001056535"/>
    </source>
</evidence>
<keyword evidence="2 8" id="KW-0963">Cytoplasm</keyword>
<evidence type="ECO:0000256" key="8">
    <source>
        <dbReference type="HAMAP-Rule" id="MF_00772"/>
    </source>
</evidence>
<dbReference type="InterPro" id="IPR014048">
    <property type="entry name" value="MethylDNA_cys_MeTrfase_DNA-bd"/>
</dbReference>
<comment type="miscellaneous">
    <text evidence="8">This enzyme catalyzes only one turnover and therefore is not strictly catalytic. According to one definition, an enzyme is a biocatalyst that acts repeatedly and over many reaction cycles.</text>
</comment>
<dbReference type="InterPro" id="IPR008332">
    <property type="entry name" value="MethylG_MeTrfase_N"/>
</dbReference>
<evidence type="ECO:0000259" key="10">
    <source>
        <dbReference type="Pfam" id="PF01035"/>
    </source>
</evidence>
<feature type="compositionally biased region" description="Polar residues" evidence="9">
    <location>
        <begin position="9"/>
        <end position="21"/>
    </location>
</feature>
<keyword evidence="13" id="KW-1185">Reference proteome</keyword>
<evidence type="ECO:0000256" key="6">
    <source>
        <dbReference type="ARBA" id="ARBA00023204"/>
    </source>
</evidence>
<comment type="similarity">
    <text evidence="8">Belongs to the MGMT family.</text>
</comment>
<evidence type="ECO:0000256" key="9">
    <source>
        <dbReference type="SAM" id="MobiDB-lite"/>
    </source>
</evidence>
<feature type="active site" description="Nucleophile; methyl group acceptor" evidence="8">
    <location>
        <position position="139"/>
    </location>
</feature>
<proteinExistence type="inferred from homology"/>
<keyword evidence="4 8" id="KW-0808">Transferase</keyword>
<keyword evidence="6 8" id="KW-0234">DNA repair</keyword>
<evidence type="ECO:0000256" key="2">
    <source>
        <dbReference type="ARBA" id="ARBA00022490"/>
    </source>
</evidence>
<dbReference type="PROSITE" id="PS00374">
    <property type="entry name" value="MGMT"/>
    <property type="match status" value="1"/>
</dbReference>
<keyword evidence="5 8" id="KW-0227">DNA damage</keyword>
<evidence type="ECO:0000259" key="11">
    <source>
        <dbReference type="Pfam" id="PF02870"/>
    </source>
</evidence>
<dbReference type="PANTHER" id="PTHR10815">
    <property type="entry name" value="METHYLATED-DNA--PROTEIN-CYSTEINE METHYLTRANSFERASE"/>
    <property type="match status" value="1"/>
</dbReference>
<dbReference type="GO" id="GO:0003908">
    <property type="term" value="F:methylated-DNA-[protein]-cysteine S-methyltransferase activity"/>
    <property type="evidence" value="ECO:0007669"/>
    <property type="project" value="UniProtKB-EC"/>
</dbReference>
<dbReference type="InterPro" id="IPR036217">
    <property type="entry name" value="MethylDNA_cys_MeTrfase_DNAb"/>
</dbReference>
<evidence type="ECO:0000313" key="12">
    <source>
        <dbReference type="EMBL" id="USQ76725.1"/>
    </source>
</evidence>
<dbReference type="InterPro" id="IPR023546">
    <property type="entry name" value="MGMT"/>
</dbReference>
<evidence type="ECO:0000256" key="7">
    <source>
        <dbReference type="ARBA" id="ARBA00049348"/>
    </source>
</evidence>
<dbReference type="Pfam" id="PF01035">
    <property type="entry name" value="DNA_binding_1"/>
    <property type="match status" value="1"/>
</dbReference>
<gene>
    <name evidence="12" type="ORF">NF557_01985</name>
</gene>
<dbReference type="InterPro" id="IPR001497">
    <property type="entry name" value="MethylDNA_cys_MeTrfase_AS"/>
</dbReference>
<dbReference type="PANTHER" id="PTHR10815:SF5">
    <property type="entry name" value="METHYLATED-DNA--PROTEIN-CYSTEINE METHYLTRANSFERASE"/>
    <property type="match status" value="1"/>
</dbReference>
<dbReference type="Gene3D" id="3.30.160.70">
    <property type="entry name" value="Methylated DNA-protein cysteine methyltransferase domain"/>
    <property type="match status" value="1"/>
</dbReference>